<dbReference type="PANTHER" id="PTHR33406">
    <property type="entry name" value="MEMBRANE PROTEIN MJ1562-RELATED"/>
    <property type="match status" value="1"/>
</dbReference>
<feature type="domain" description="Membrane transport protein MMPL" evidence="8">
    <location>
        <begin position="46"/>
        <end position="367"/>
    </location>
</feature>
<feature type="transmembrane region" description="Helical" evidence="7">
    <location>
        <begin position="276"/>
        <end position="295"/>
    </location>
</feature>
<feature type="transmembrane region" description="Helical" evidence="7">
    <location>
        <begin position="178"/>
        <end position="197"/>
    </location>
</feature>
<dbReference type="InterPro" id="IPR050545">
    <property type="entry name" value="Mycobact_MmpL"/>
</dbReference>
<keyword evidence="4 7" id="KW-1133">Transmembrane helix</keyword>
<evidence type="ECO:0000313" key="10">
    <source>
        <dbReference type="Proteomes" id="UP000225108"/>
    </source>
</evidence>
<reference evidence="9 10" key="1">
    <citation type="submission" date="2017-10" db="EMBL/GenBank/DDBJ databases">
        <title>The draft genome sequence of Williamsia sp. BULT 1.1 isolated from the semi-arid grassland soils from South Africa.</title>
        <authorList>
            <person name="Kabwe M.H."/>
            <person name="Govender N."/>
            <person name="Mutseka Lunga P."/>
            <person name="Vikram S."/>
            <person name="Makhalanyane T.P."/>
        </authorList>
    </citation>
    <scope>NUCLEOTIDE SEQUENCE [LARGE SCALE GENOMIC DNA]</scope>
    <source>
        <strain evidence="9 10">BULT 1.1</strain>
    </source>
</reference>
<organism evidence="9 10">
    <name type="scientific">Williamsia marianensis</name>
    <dbReference type="NCBI Taxonomy" id="85044"/>
    <lineage>
        <taxon>Bacteria</taxon>
        <taxon>Bacillati</taxon>
        <taxon>Actinomycetota</taxon>
        <taxon>Actinomycetes</taxon>
        <taxon>Mycobacteriales</taxon>
        <taxon>Nocardiaceae</taxon>
        <taxon>Williamsia</taxon>
    </lineage>
</organism>
<dbReference type="SUPFAM" id="SSF82866">
    <property type="entry name" value="Multidrug efflux transporter AcrB transmembrane domain"/>
    <property type="match status" value="2"/>
</dbReference>
<feature type="transmembrane region" description="Helical" evidence="7">
    <location>
        <begin position="669"/>
        <end position="691"/>
    </location>
</feature>
<keyword evidence="2" id="KW-1003">Cell membrane</keyword>
<dbReference type="AlphaFoldDB" id="A0A2G3PT54"/>
<evidence type="ECO:0000256" key="7">
    <source>
        <dbReference type="SAM" id="Phobius"/>
    </source>
</evidence>
<comment type="subcellular location">
    <subcellularLocation>
        <location evidence="1">Cell membrane</location>
        <topology evidence="1">Multi-pass membrane protein</topology>
    </subcellularLocation>
</comment>
<evidence type="ECO:0000256" key="2">
    <source>
        <dbReference type="ARBA" id="ARBA00022475"/>
    </source>
</evidence>
<feature type="transmembrane region" description="Helical" evidence="7">
    <location>
        <begin position="368"/>
        <end position="388"/>
    </location>
</feature>
<evidence type="ECO:0000313" key="9">
    <source>
        <dbReference type="EMBL" id="PHV68946.1"/>
    </source>
</evidence>
<evidence type="ECO:0000256" key="5">
    <source>
        <dbReference type="ARBA" id="ARBA00023136"/>
    </source>
</evidence>
<keyword evidence="3 7" id="KW-0812">Transmembrane</keyword>
<feature type="transmembrane region" description="Helical" evidence="7">
    <location>
        <begin position="640"/>
        <end position="663"/>
    </location>
</feature>
<feature type="transmembrane region" description="Helical" evidence="7">
    <location>
        <begin position="227"/>
        <end position="248"/>
    </location>
</feature>
<comment type="caution">
    <text evidence="9">The sequence shown here is derived from an EMBL/GenBank/DDBJ whole genome shotgun (WGS) entry which is preliminary data.</text>
</comment>
<dbReference type="RefSeq" id="WP_099382015.1">
    <property type="nucleotide sequence ID" value="NZ_PEBD01000004.1"/>
</dbReference>
<name>A0A2G3PT54_WILMA</name>
<dbReference type="Gene3D" id="1.20.1640.10">
    <property type="entry name" value="Multidrug efflux transporter AcrB transmembrane domain"/>
    <property type="match status" value="2"/>
</dbReference>
<feature type="region of interest" description="Disordered" evidence="6">
    <location>
        <begin position="723"/>
        <end position="751"/>
    </location>
</feature>
<dbReference type="PANTHER" id="PTHR33406:SF13">
    <property type="entry name" value="MEMBRANE PROTEIN YDFJ"/>
    <property type="match status" value="1"/>
</dbReference>
<evidence type="ECO:0000256" key="3">
    <source>
        <dbReference type="ARBA" id="ARBA00022692"/>
    </source>
</evidence>
<dbReference type="InterPro" id="IPR004869">
    <property type="entry name" value="MMPL_dom"/>
</dbReference>
<feature type="transmembrane region" description="Helical" evidence="7">
    <location>
        <begin position="530"/>
        <end position="548"/>
    </location>
</feature>
<feature type="transmembrane region" description="Helical" evidence="7">
    <location>
        <begin position="597"/>
        <end position="619"/>
    </location>
</feature>
<keyword evidence="5 7" id="KW-0472">Membrane</keyword>
<feature type="transmembrane region" description="Helical" evidence="7">
    <location>
        <begin position="301"/>
        <end position="327"/>
    </location>
</feature>
<dbReference type="Pfam" id="PF03176">
    <property type="entry name" value="MMPL"/>
    <property type="match status" value="2"/>
</dbReference>
<evidence type="ECO:0000259" key="8">
    <source>
        <dbReference type="Pfam" id="PF03176"/>
    </source>
</evidence>
<feature type="transmembrane region" description="Helical" evidence="7">
    <location>
        <begin position="560"/>
        <end position="582"/>
    </location>
</feature>
<protein>
    <recommendedName>
        <fullName evidence="8">Membrane transport protein MMPL domain-containing protein</fullName>
    </recommendedName>
</protein>
<gene>
    <name evidence="9" type="ORF">CSW57_03480</name>
</gene>
<proteinExistence type="predicted"/>
<dbReference type="Proteomes" id="UP000225108">
    <property type="component" value="Unassembled WGS sequence"/>
</dbReference>
<evidence type="ECO:0000256" key="6">
    <source>
        <dbReference type="SAM" id="MobiDB-lite"/>
    </source>
</evidence>
<feature type="compositionally biased region" description="Basic and acidic residues" evidence="6">
    <location>
        <begin position="723"/>
        <end position="735"/>
    </location>
</feature>
<feature type="domain" description="Membrane transport protein MMPL" evidence="8">
    <location>
        <begin position="468"/>
        <end position="706"/>
    </location>
</feature>
<accession>A0A2G3PT54</accession>
<feature type="transmembrane region" description="Helical" evidence="7">
    <location>
        <begin position="204"/>
        <end position="221"/>
    </location>
</feature>
<evidence type="ECO:0000256" key="4">
    <source>
        <dbReference type="ARBA" id="ARBA00022989"/>
    </source>
</evidence>
<dbReference type="GO" id="GO:0005886">
    <property type="term" value="C:plasma membrane"/>
    <property type="evidence" value="ECO:0007669"/>
    <property type="project" value="UniProtKB-SubCell"/>
</dbReference>
<evidence type="ECO:0000256" key="1">
    <source>
        <dbReference type="ARBA" id="ARBA00004651"/>
    </source>
</evidence>
<sequence length="751" mass="78694">MDRYTSFIIRRRWLVIGTWIAVLIAAIAAAAMWAGPTTTAFTNDTRTESGKAGELLERAGQGDQATAGQIVIAASKDIPGGVRNAEVTQAVEGLVGEIRSSSSDVTVGDPYGQGAQISPDGRISITSLDLGTGTDSVVQDRVDTIKEIADSADIPGVAVEFSDPRFDEVPPSGTSEGIGVLLALIILLIAFGSVIAAGLPILSALFGVGVGASVLFLFQNVMNVPNFAISVTMILGIGVGIDYALLIVTRFRSGLHEGLDTDAAVRTAMLRAGRSVVFAGCTVIIAMCGILISGGDLGPSLTFAAIAGILGTLIASVSLLPALLSVIGTRVNSLSLHWLRKRRGKDPDKALEGVWASKWSRRIQQRPWVGVATAVLILVILSIPAFSLRLGFSDAGNRSTDATTRVAYDYVTEGFGVGANGPLVLVAEYPDGTDPQAALGTLQQRIQSDPDVAQGGVTPPIPVGQVDGNQIAVMSVNPATGPQDEATTELIERLRSEVIPDSLGPDSDISVSVTGITAGAIDYADITLELLPWTIAAVLAAAFVLLVLAFRSIVVPVKAVIVNVLSLGAAYGVIVAIFQWGWAGSLFGVGRAGPIDAWVPIMLFVTAIGLSMDYEVFLVSRIKERFERTGDATTSVAEGLASTARVITCAALIMVCVFLSLAFMPDRSLKILGVGLAVAVFIDASIVRLLLVPSTMEILGKANWWFPSWLSWLPRVDGSHDDDIPDVRSNDDGSRDTAPSAPADAEGKLVK</sequence>
<dbReference type="EMBL" id="PEBD01000004">
    <property type="protein sequence ID" value="PHV68946.1"/>
    <property type="molecule type" value="Genomic_DNA"/>
</dbReference>
<feature type="transmembrane region" description="Helical" evidence="7">
    <location>
        <begin position="12"/>
        <end position="34"/>
    </location>
</feature>